<dbReference type="InterPro" id="IPR006379">
    <property type="entry name" value="HAD-SF_hydro_IIB"/>
</dbReference>
<proteinExistence type="predicted"/>
<keyword evidence="2" id="KW-1185">Reference proteome</keyword>
<protein>
    <submittedName>
        <fullName evidence="1">Cof-type HAD-IIB family hydrolase</fullName>
    </submittedName>
</protein>
<dbReference type="RefSeq" id="WP_379947392.1">
    <property type="nucleotide sequence ID" value="NZ_JBHMAF010000004.1"/>
</dbReference>
<evidence type="ECO:0000313" key="2">
    <source>
        <dbReference type="Proteomes" id="UP001589609"/>
    </source>
</evidence>
<dbReference type="GO" id="GO:0016787">
    <property type="term" value="F:hydrolase activity"/>
    <property type="evidence" value="ECO:0007669"/>
    <property type="project" value="UniProtKB-KW"/>
</dbReference>
<dbReference type="PANTHER" id="PTHR10000:SF25">
    <property type="entry name" value="PHOSPHATASE YKRA-RELATED"/>
    <property type="match status" value="1"/>
</dbReference>
<dbReference type="InterPro" id="IPR036412">
    <property type="entry name" value="HAD-like_sf"/>
</dbReference>
<accession>A0ABV5W945</accession>
<dbReference type="PROSITE" id="PS01229">
    <property type="entry name" value="COF_2"/>
    <property type="match status" value="1"/>
</dbReference>
<dbReference type="EMBL" id="JBHMAF010000004">
    <property type="protein sequence ID" value="MFB9757107.1"/>
    <property type="molecule type" value="Genomic_DNA"/>
</dbReference>
<dbReference type="SUPFAM" id="SSF56784">
    <property type="entry name" value="HAD-like"/>
    <property type="match status" value="1"/>
</dbReference>
<dbReference type="NCBIfam" id="TIGR00099">
    <property type="entry name" value="Cof-subfamily"/>
    <property type="match status" value="1"/>
</dbReference>
<dbReference type="Proteomes" id="UP001589609">
    <property type="component" value="Unassembled WGS sequence"/>
</dbReference>
<dbReference type="Pfam" id="PF08282">
    <property type="entry name" value="Hydrolase_3"/>
    <property type="match status" value="1"/>
</dbReference>
<dbReference type="SFLD" id="SFLDG01140">
    <property type="entry name" value="C2.B:_Phosphomannomutase_and_P"/>
    <property type="match status" value="1"/>
</dbReference>
<gene>
    <name evidence="1" type="ORF">ACFFMS_00865</name>
</gene>
<dbReference type="PANTHER" id="PTHR10000">
    <property type="entry name" value="PHOSPHOSERINE PHOSPHATASE"/>
    <property type="match status" value="1"/>
</dbReference>
<evidence type="ECO:0000313" key="1">
    <source>
        <dbReference type="EMBL" id="MFB9757107.1"/>
    </source>
</evidence>
<dbReference type="Gene3D" id="3.40.50.1000">
    <property type="entry name" value="HAD superfamily/HAD-like"/>
    <property type="match status" value="1"/>
</dbReference>
<reference evidence="1 2" key="1">
    <citation type="submission" date="2024-09" db="EMBL/GenBank/DDBJ databases">
        <authorList>
            <person name="Sun Q."/>
            <person name="Mori K."/>
        </authorList>
    </citation>
    <scope>NUCLEOTIDE SEQUENCE [LARGE SCALE GENOMIC DNA]</scope>
    <source>
        <strain evidence="1 2">JCM 11201</strain>
    </source>
</reference>
<dbReference type="SFLD" id="SFLDS00003">
    <property type="entry name" value="Haloacid_Dehalogenase"/>
    <property type="match status" value="1"/>
</dbReference>
<dbReference type="InterPro" id="IPR000150">
    <property type="entry name" value="Cof"/>
</dbReference>
<sequence length="259" mass="29325">MKQQLIFFDIDGTLLDHDKQLPLSTKQAIRALKEKGHEVAIATGRAPFMFEELRKELEIDTYVSYNGQYVVANNKVLYKNPLSTETLAALTRAAATNDHPLVYMDHEDMKATVENHPYMEESMSTLKIDRYPTHNPKYLEEREIYQSLLFCKNEDEAQYADAFEQFRFVRWHPLSTDVLPAGGSKARGLQAVMDAFDFTAERVYAFGDGLNDIEMLQFVGNSVAMGNAPDDVKKAATHVTKDVQENGILHGLEMVGLLK</sequence>
<organism evidence="1 2">
    <name type="scientific">Ectobacillus funiculus</name>
    <dbReference type="NCBI Taxonomy" id="137993"/>
    <lineage>
        <taxon>Bacteria</taxon>
        <taxon>Bacillati</taxon>
        <taxon>Bacillota</taxon>
        <taxon>Bacilli</taxon>
        <taxon>Bacillales</taxon>
        <taxon>Bacillaceae</taxon>
        <taxon>Ectobacillus</taxon>
    </lineage>
</organism>
<dbReference type="InterPro" id="IPR023214">
    <property type="entry name" value="HAD_sf"/>
</dbReference>
<dbReference type="SFLD" id="SFLDG01144">
    <property type="entry name" value="C2.B.4:_PGP_Like"/>
    <property type="match status" value="1"/>
</dbReference>
<keyword evidence="1" id="KW-0378">Hydrolase</keyword>
<name>A0ABV5W945_9BACI</name>
<comment type="caution">
    <text evidence="1">The sequence shown here is derived from an EMBL/GenBank/DDBJ whole genome shotgun (WGS) entry which is preliminary data.</text>
</comment>
<dbReference type="NCBIfam" id="TIGR01484">
    <property type="entry name" value="HAD-SF-IIB"/>
    <property type="match status" value="1"/>
</dbReference>
<dbReference type="CDD" id="cd07517">
    <property type="entry name" value="HAD_HPP"/>
    <property type="match status" value="1"/>
</dbReference>
<dbReference type="Gene3D" id="3.30.1240.10">
    <property type="match status" value="1"/>
</dbReference>